<reference evidence="6" key="1">
    <citation type="journal article" date="2023" name="Mol. Phylogenet. Evol.">
        <title>Genome-scale phylogeny and comparative genomics of the fungal order Sordariales.</title>
        <authorList>
            <person name="Hensen N."/>
            <person name="Bonometti L."/>
            <person name="Westerberg I."/>
            <person name="Brannstrom I.O."/>
            <person name="Guillou S."/>
            <person name="Cros-Aarteil S."/>
            <person name="Calhoun S."/>
            <person name="Haridas S."/>
            <person name="Kuo A."/>
            <person name="Mondo S."/>
            <person name="Pangilinan J."/>
            <person name="Riley R."/>
            <person name="LaButti K."/>
            <person name="Andreopoulos B."/>
            <person name="Lipzen A."/>
            <person name="Chen C."/>
            <person name="Yan M."/>
            <person name="Daum C."/>
            <person name="Ng V."/>
            <person name="Clum A."/>
            <person name="Steindorff A."/>
            <person name="Ohm R.A."/>
            <person name="Martin F."/>
            <person name="Silar P."/>
            <person name="Natvig D.O."/>
            <person name="Lalanne C."/>
            <person name="Gautier V."/>
            <person name="Ament-Velasquez S.L."/>
            <person name="Kruys A."/>
            <person name="Hutchinson M.I."/>
            <person name="Powell A.J."/>
            <person name="Barry K."/>
            <person name="Miller A.N."/>
            <person name="Grigoriev I.V."/>
            <person name="Debuchy R."/>
            <person name="Gladieux P."/>
            <person name="Hiltunen Thoren M."/>
            <person name="Johannesson H."/>
        </authorList>
    </citation>
    <scope>NUCLEOTIDE SEQUENCE</scope>
    <source>
        <strain evidence="6">PSN243</strain>
    </source>
</reference>
<evidence type="ECO:0000256" key="5">
    <source>
        <dbReference type="ARBA" id="ARBA00023242"/>
    </source>
</evidence>
<keyword evidence="4" id="KW-0804">Transcription</keyword>
<reference evidence="6" key="2">
    <citation type="submission" date="2023-05" db="EMBL/GenBank/DDBJ databases">
        <authorList>
            <consortium name="Lawrence Berkeley National Laboratory"/>
            <person name="Steindorff A."/>
            <person name="Hensen N."/>
            <person name="Bonometti L."/>
            <person name="Westerberg I."/>
            <person name="Brannstrom I.O."/>
            <person name="Guillou S."/>
            <person name="Cros-Aarteil S."/>
            <person name="Calhoun S."/>
            <person name="Haridas S."/>
            <person name="Kuo A."/>
            <person name="Mondo S."/>
            <person name="Pangilinan J."/>
            <person name="Riley R."/>
            <person name="Labutti K."/>
            <person name="Andreopoulos B."/>
            <person name="Lipzen A."/>
            <person name="Chen C."/>
            <person name="Yanf M."/>
            <person name="Daum C."/>
            <person name="Ng V."/>
            <person name="Clum A."/>
            <person name="Ohm R."/>
            <person name="Martin F."/>
            <person name="Silar P."/>
            <person name="Natvig D."/>
            <person name="Lalanne C."/>
            <person name="Gautier V."/>
            <person name="Ament-Velasquez S.L."/>
            <person name="Kruys A."/>
            <person name="Hutchinson M.I."/>
            <person name="Powell A.J."/>
            <person name="Barry K."/>
            <person name="Miller A.N."/>
            <person name="Grigoriev I.V."/>
            <person name="Debuchy R."/>
            <person name="Gladieux P."/>
            <person name="Thoren M.H."/>
            <person name="Johannesson H."/>
        </authorList>
    </citation>
    <scope>NUCLEOTIDE SEQUENCE</scope>
    <source>
        <strain evidence="6">PSN243</strain>
    </source>
</reference>
<evidence type="ECO:0000256" key="1">
    <source>
        <dbReference type="ARBA" id="ARBA00004123"/>
    </source>
</evidence>
<dbReference type="GO" id="GO:0006357">
    <property type="term" value="P:regulation of transcription by RNA polymerase II"/>
    <property type="evidence" value="ECO:0007669"/>
    <property type="project" value="InterPro"/>
</dbReference>
<name>A0AAV9GL26_9PEZI</name>
<dbReference type="GO" id="GO:0016592">
    <property type="term" value="C:mediator complex"/>
    <property type="evidence" value="ECO:0007669"/>
    <property type="project" value="InterPro"/>
</dbReference>
<dbReference type="Pfam" id="PF06179">
    <property type="entry name" value="Med22"/>
    <property type="match status" value="1"/>
</dbReference>
<accession>A0AAV9GL26</accession>
<dbReference type="Proteomes" id="UP001321760">
    <property type="component" value="Unassembled WGS sequence"/>
</dbReference>
<comment type="similarity">
    <text evidence="2">Belongs to the Mediator complex subunit 22 family.</text>
</comment>
<organism evidence="6 7">
    <name type="scientific">Podospora aff. communis PSN243</name>
    <dbReference type="NCBI Taxonomy" id="3040156"/>
    <lineage>
        <taxon>Eukaryota</taxon>
        <taxon>Fungi</taxon>
        <taxon>Dikarya</taxon>
        <taxon>Ascomycota</taxon>
        <taxon>Pezizomycotina</taxon>
        <taxon>Sordariomycetes</taxon>
        <taxon>Sordariomycetidae</taxon>
        <taxon>Sordariales</taxon>
        <taxon>Podosporaceae</taxon>
        <taxon>Podospora</taxon>
    </lineage>
</organism>
<evidence type="ECO:0000313" key="6">
    <source>
        <dbReference type="EMBL" id="KAK4448908.1"/>
    </source>
</evidence>
<dbReference type="AlphaFoldDB" id="A0AAV9GL26"/>
<comment type="caution">
    <text evidence="6">The sequence shown here is derived from an EMBL/GenBank/DDBJ whole genome shotgun (WGS) entry which is preliminary data.</text>
</comment>
<keyword evidence="7" id="KW-1185">Reference proteome</keyword>
<keyword evidence="5" id="KW-0539">Nucleus</keyword>
<dbReference type="InterPro" id="IPR009332">
    <property type="entry name" value="Med22"/>
</dbReference>
<evidence type="ECO:0000313" key="7">
    <source>
        <dbReference type="Proteomes" id="UP001321760"/>
    </source>
</evidence>
<comment type="subcellular location">
    <subcellularLocation>
        <location evidence="1">Nucleus</location>
    </subcellularLocation>
</comment>
<evidence type="ECO:0008006" key="8">
    <source>
        <dbReference type="Google" id="ProtNLM"/>
    </source>
</evidence>
<proteinExistence type="inferred from homology"/>
<dbReference type="GO" id="GO:0003712">
    <property type="term" value="F:transcription coregulator activity"/>
    <property type="evidence" value="ECO:0007669"/>
    <property type="project" value="InterPro"/>
</dbReference>
<dbReference type="EMBL" id="MU865940">
    <property type="protein sequence ID" value="KAK4448908.1"/>
    <property type="molecule type" value="Genomic_DNA"/>
</dbReference>
<dbReference type="Gene3D" id="6.10.280.160">
    <property type="entry name" value="Mediator of RNA polymerase II transcription subunit 22"/>
    <property type="match status" value="1"/>
</dbReference>
<evidence type="ECO:0000256" key="2">
    <source>
        <dbReference type="ARBA" id="ARBA00005942"/>
    </source>
</evidence>
<evidence type="ECO:0000256" key="4">
    <source>
        <dbReference type="ARBA" id="ARBA00023163"/>
    </source>
</evidence>
<protein>
    <recommendedName>
        <fullName evidence="8">Mediator complex subunit 11</fullName>
    </recommendedName>
</protein>
<evidence type="ECO:0000256" key="3">
    <source>
        <dbReference type="ARBA" id="ARBA00023015"/>
    </source>
</evidence>
<gene>
    <name evidence="6" type="ORF">QBC34DRAFT_406323</name>
</gene>
<keyword evidence="3" id="KW-0805">Transcription regulation</keyword>
<sequence length="160" mass="17148">MDKEPIAPDDLLEQSDRLMAKTLAAFSAIIQAGTGPIEDSASTGAAVFNSMAMEIQMNGLIKVTEDLLALTRQLRELWVVGRLKMVGEGEGETQQLIKGDAARYFETLNVLRRAERLREIAAYSGSIEYSEGPMRGNPMPLGMPGVPGGLVAPAQSGGRV</sequence>